<feature type="signal peptide" evidence="9">
    <location>
        <begin position="1"/>
        <end position="38"/>
    </location>
</feature>
<dbReference type="Gene3D" id="3.30.160.60">
    <property type="entry name" value="Classic Zinc Finger"/>
    <property type="match status" value="3"/>
</dbReference>
<dbReference type="Pfam" id="PF00096">
    <property type="entry name" value="zf-C2H2"/>
    <property type="match status" value="1"/>
</dbReference>
<dbReference type="InterPro" id="IPR036236">
    <property type="entry name" value="Znf_C2H2_sf"/>
</dbReference>
<evidence type="ECO:0000313" key="11">
    <source>
        <dbReference type="EMBL" id="MDP0589910.1"/>
    </source>
</evidence>
<dbReference type="GO" id="GO:0000978">
    <property type="term" value="F:RNA polymerase II cis-regulatory region sequence-specific DNA binding"/>
    <property type="evidence" value="ECO:0007669"/>
    <property type="project" value="TreeGrafter"/>
</dbReference>
<feature type="domain" description="C2H2-type" evidence="10">
    <location>
        <begin position="315"/>
        <end position="344"/>
    </location>
</feature>
<dbReference type="PANTHER" id="PTHR24384:SF189">
    <property type="entry name" value="C2H2-TYPE DOMAIN-CONTAINING PROTEIN-RELATED"/>
    <property type="match status" value="1"/>
</dbReference>
<dbReference type="AlphaFoldDB" id="A0AA90NV89"/>
<keyword evidence="1" id="KW-0479">Metal-binding</keyword>
<dbReference type="InterPro" id="IPR013087">
    <property type="entry name" value="Znf_C2H2_type"/>
</dbReference>
<keyword evidence="6" id="KW-0238">DNA-binding</keyword>
<dbReference type="PROSITE" id="PS50157">
    <property type="entry name" value="ZINC_FINGER_C2H2_2"/>
    <property type="match status" value="5"/>
</dbReference>
<proteinExistence type="predicted"/>
<evidence type="ECO:0000256" key="7">
    <source>
        <dbReference type="ARBA" id="ARBA00023163"/>
    </source>
</evidence>
<evidence type="ECO:0000256" key="4">
    <source>
        <dbReference type="ARBA" id="ARBA00022833"/>
    </source>
</evidence>
<name>A0AA90NV89_9GAMM</name>
<evidence type="ECO:0000256" key="8">
    <source>
        <dbReference type="PROSITE-ProRule" id="PRU00042"/>
    </source>
</evidence>
<dbReference type="GO" id="GO:0000981">
    <property type="term" value="F:DNA-binding transcription factor activity, RNA polymerase II-specific"/>
    <property type="evidence" value="ECO:0007669"/>
    <property type="project" value="TreeGrafter"/>
</dbReference>
<feature type="domain" description="C2H2-type" evidence="10">
    <location>
        <begin position="345"/>
        <end position="367"/>
    </location>
</feature>
<evidence type="ECO:0000256" key="2">
    <source>
        <dbReference type="ARBA" id="ARBA00022737"/>
    </source>
</evidence>
<keyword evidence="3 8" id="KW-0863">Zinc-finger</keyword>
<dbReference type="PROSITE" id="PS00028">
    <property type="entry name" value="ZINC_FINGER_C2H2_1"/>
    <property type="match status" value="5"/>
</dbReference>
<feature type="domain" description="C2H2-type" evidence="10">
    <location>
        <begin position="401"/>
        <end position="429"/>
    </location>
</feature>
<accession>A0AA90NV89</accession>
<keyword evidence="4" id="KW-0862">Zinc</keyword>
<gene>
    <name evidence="11" type="ORF">QS748_12295</name>
</gene>
<protein>
    <submittedName>
        <fullName evidence="11">C2H2-type zinc finger protein</fullName>
    </submittedName>
</protein>
<organism evidence="11 12">
    <name type="scientific">Candidatus Endonucleibacter bathymodioli</name>
    <dbReference type="NCBI Taxonomy" id="539814"/>
    <lineage>
        <taxon>Bacteria</taxon>
        <taxon>Pseudomonadati</taxon>
        <taxon>Pseudomonadota</taxon>
        <taxon>Gammaproteobacteria</taxon>
        <taxon>Oceanospirillales</taxon>
        <taxon>Endozoicomonadaceae</taxon>
        <taxon>Candidatus Endonucleibacter</taxon>
    </lineage>
</organism>
<reference evidence="11 12" key="1">
    <citation type="journal article" date="2023" name="bioRxiv">
        <title>An intranuclear bacterial parasite of deep-sea mussels expresses apoptosis inhibitors acquired from its host.</title>
        <authorList>
            <person name="Gonzalez Porras M.A."/>
            <person name="Assie A."/>
            <person name="Tietjen M."/>
            <person name="Violette M."/>
            <person name="Kleiner M."/>
            <person name="Gruber-Vodicka H."/>
            <person name="Dubilier N."/>
            <person name="Leisch N."/>
        </authorList>
    </citation>
    <scope>NUCLEOTIDE SEQUENCE [LARGE SCALE GENOMIC DNA]</scope>
    <source>
        <strain evidence="11">IAP13</strain>
    </source>
</reference>
<evidence type="ECO:0000256" key="1">
    <source>
        <dbReference type="ARBA" id="ARBA00022723"/>
    </source>
</evidence>
<dbReference type="SMART" id="SM00355">
    <property type="entry name" value="ZnF_C2H2"/>
    <property type="match status" value="6"/>
</dbReference>
<dbReference type="EMBL" id="JASXSV010000024">
    <property type="protein sequence ID" value="MDP0589910.1"/>
    <property type="molecule type" value="Genomic_DNA"/>
</dbReference>
<evidence type="ECO:0000256" key="3">
    <source>
        <dbReference type="ARBA" id="ARBA00022771"/>
    </source>
</evidence>
<dbReference type="PANTHER" id="PTHR24384">
    <property type="entry name" value="FINGER PUTATIVE TRANSCRIPTION FACTOR FAMILY-RELATED"/>
    <property type="match status" value="1"/>
</dbReference>
<keyword evidence="12" id="KW-1185">Reference proteome</keyword>
<evidence type="ECO:0000313" key="12">
    <source>
        <dbReference type="Proteomes" id="UP001178148"/>
    </source>
</evidence>
<dbReference type="InterPro" id="IPR050752">
    <property type="entry name" value="C2H2-ZF_domain"/>
</dbReference>
<sequence length="453" mass="51557">MLKEYSFKKLCICRVKSTTFIKFSFFSLCFLISMFIKAGPEQPTEDDLFFCGMNDFTEPGRWVFKELKQKLVPEKMGNGKVLLIIESCFFIRKVLGLYSFLCPGQHLNTEAVMESYMALSMIKMLEKKEVDLELTDSYDESVCSTEYCNILNEMDACVDPLSEITLCASVDGSFKTSMLKYAAVGKFTFSDKIDVPICKVRYNYQIINHNQKSQHLNQCDDTSHTKSDICSVINHEASEIKEALRVVSVKSIKKKRKRKMYKCDVCGKDGITNIQVHIFSHTKKSSFNCSTCGRAFATMPRLNRHMIVHAQGVFYRCSSSRCSEEFDYIRTLEQHEMTHLIPDPFGCGTCAAVFTSFNHLKEHKLTHDEGVSIICNVCSQSFTTINSLQRHLGCHAGLKNYGCNVCRKMFSIRYEFSKHVCSGHAVETGNSINTEGETDSRNNHMNAKCVVRN</sequence>
<feature type="domain" description="C2H2-type" evidence="10">
    <location>
        <begin position="373"/>
        <end position="400"/>
    </location>
</feature>
<dbReference type="GO" id="GO:0008270">
    <property type="term" value="F:zinc ion binding"/>
    <property type="evidence" value="ECO:0007669"/>
    <property type="project" value="UniProtKB-KW"/>
</dbReference>
<keyword evidence="9" id="KW-0732">Signal</keyword>
<dbReference type="Proteomes" id="UP001178148">
    <property type="component" value="Unassembled WGS sequence"/>
</dbReference>
<evidence type="ECO:0000256" key="6">
    <source>
        <dbReference type="ARBA" id="ARBA00023125"/>
    </source>
</evidence>
<keyword evidence="2" id="KW-0677">Repeat</keyword>
<feature type="domain" description="C2H2-type" evidence="10">
    <location>
        <begin position="287"/>
        <end position="310"/>
    </location>
</feature>
<keyword evidence="5" id="KW-0805">Transcription regulation</keyword>
<evidence type="ECO:0000256" key="9">
    <source>
        <dbReference type="SAM" id="SignalP"/>
    </source>
</evidence>
<evidence type="ECO:0000256" key="5">
    <source>
        <dbReference type="ARBA" id="ARBA00023015"/>
    </source>
</evidence>
<comment type="caution">
    <text evidence="11">The sequence shown here is derived from an EMBL/GenBank/DDBJ whole genome shotgun (WGS) entry which is preliminary data.</text>
</comment>
<dbReference type="Pfam" id="PF13912">
    <property type="entry name" value="zf-C2H2_6"/>
    <property type="match status" value="1"/>
</dbReference>
<evidence type="ECO:0000259" key="10">
    <source>
        <dbReference type="PROSITE" id="PS50157"/>
    </source>
</evidence>
<feature type="chain" id="PRO_5041686293" evidence="9">
    <location>
        <begin position="39"/>
        <end position="453"/>
    </location>
</feature>
<keyword evidence="7" id="KW-0804">Transcription</keyword>
<dbReference type="SUPFAM" id="SSF57667">
    <property type="entry name" value="beta-beta-alpha zinc fingers"/>
    <property type="match status" value="3"/>
</dbReference>